<evidence type="ECO:0000313" key="3">
    <source>
        <dbReference type="Proteomes" id="UP001611383"/>
    </source>
</evidence>
<dbReference type="PANTHER" id="PTHR35870">
    <property type="entry name" value="PROTEIN, PUTATIVE (AFU_ORTHOLOGUE AFUA_5G03330)-RELATED"/>
    <property type="match status" value="1"/>
</dbReference>
<protein>
    <submittedName>
        <fullName evidence="2">Questin oxidase family protein</fullName>
    </submittedName>
</protein>
<keyword evidence="3" id="KW-1185">Reference proteome</keyword>
<dbReference type="RefSeq" id="WP_395814171.1">
    <property type="nucleotide sequence ID" value="NZ_CP043494.1"/>
</dbReference>
<dbReference type="Pfam" id="PF14027">
    <property type="entry name" value="Questin_oxidase"/>
    <property type="match status" value="1"/>
</dbReference>
<gene>
    <name evidence="2" type="ORF">F0U60_04165</name>
</gene>
<evidence type="ECO:0000313" key="2">
    <source>
        <dbReference type="EMBL" id="WNG43380.1"/>
    </source>
</evidence>
<organism evidence="2 3">
    <name type="scientific">Archangium minus</name>
    <dbReference type="NCBI Taxonomy" id="83450"/>
    <lineage>
        <taxon>Bacteria</taxon>
        <taxon>Pseudomonadati</taxon>
        <taxon>Myxococcota</taxon>
        <taxon>Myxococcia</taxon>
        <taxon>Myxococcales</taxon>
        <taxon>Cystobacterineae</taxon>
        <taxon>Archangiaceae</taxon>
        <taxon>Archangium</taxon>
    </lineage>
</organism>
<dbReference type="InterPro" id="IPR025337">
    <property type="entry name" value="Questin_oxidase-like"/>
</dbReference>
<dbReference type="Proteomes" id="UP001611383">
    <property type="component" value="Chromosome"/>
</dbReference>
<reference evidence="2 3" key="1">
    <citation type="submission" date="2019-08" db="EMBL/GenBank/DDBJ databases">
        <title>Archangium and Cystobacter genomes.</title>
        <authorList>
            <person name="Chen I.-C.K."/>
            <person name="Wielgoss S."/>
        </authorList>
    </citation>
    <scope>NUCLEOTIDE SEQUENCE [LARGE SCALE GENOMIC DNA]</scope>
    <source>
        <strain evidence="2 3">Cbm 6</strain>
    </source>
</reference>
<proteinExistence type="predicted"/>
<accession>A0ABY9WLS3</accession>
<keyword evidence="1" id="KW-0560">Oxidoreductase</keyword>
<dbReference type="EMBL" id="CP043494">
    <property type="protein sequence ID" value="WNG43380.1"/>
    <property type="molecule type" value="Genomic_DNA"/>
</dbReference>
<name>A0ABY9WLS3_9BACT</name>
<evidence type="ECO:0000256" key="1">
    <source>
        <dbReference type="ARBA" id="ARBA00023002"/>
    </source>
</evidence>
<dbReference type="PANTHER" id="PTHR35870:SF1">
    <property type="entry name" value="PROTEIN, PUTATIVE (AFU_ORTHOLOGUE AFUA_5G03330)-RELATED"/>
    <property type="match status" value="1"/>
</dbReference>
<sequence length="400" mass="45356">MIDSQVIDELLNDKSYHIEFNGHLTNHVKHAVVALAGLGASAEKIKAYYDNYAKLTPYGYGLEAPRTSKHTISEDNWERFFGKRTSYSSYCDFFDQKEKELGMDELLRRYLPPLLPGWVGSFTHATIHLGWALDVNHRWMTIEGLAYMAFSYVSCHPERASSGQGGRYPGENAVDSLLRLAGVWQGDHEALHGWVEALVADTASGVAAGIHPELARSGLQYRIARMAKEGHPLIYETPAWIESQDVSTSWEQLYYVTTLIYLAMPGNFVLLHLITSLHAMEQIANRLPEEQRKDVVRCFWIGMLCIMFSRADFPRGTKLAALHATFKDAVDDVGLPAMRQDWERIAARSFEEEEEHNPKLVYVLQRVWKRTGGRSIYRAAAAQFTTTPELPKSFEEPPTE</sequence>